<accession>A0AAV5W1B3</accession>
<reference evidence="3" key="1">
    <citation type="submission" date="2023-10" db="EMBL/GenBank/DDBJ databases">
        <title>Genome assembly of Pristionchus species.</title>
        <authorList>
            <person name="Yoshida K."/>
            <person name="Sommer R.J."/>
        </authorList>
    </citation>
    <scope>NUCLEOTIDE SEQUENCE</scope>
    <source>
        <strain evidence="3">RS5133</strain>
    </source>
</reference>
<evidence type="ECO:0000313" key="3">
    <source>
        <dbReference type="EMBL" id="GMT23922.1"/>
    </source>
</evidence>
<evidence type="ECO:0000256" key="1">
    <source>
        <dbReference type="ARBA" id="ARBA00035534"/>
    </source>
</evidence>
<dbReference type="InterPro" id="IPR015797">
    <property type="entry name" value="NUDIX_hydrolase-like_dom_sf"/>
</dbReference>
<dbReference type="EMBL" id="BTSY01000004">
    <property type="protein sequence ID" value="GMT23922.1"/>
    <property type="molecule type" value="Genomic_DNA"/>
</dbReference>
<dbReference type="GO" id="GO:0003735">
    <property type="term" value="F:structural constituent of ribosome"/>
    <property type="evidence" value="ECO:0007669"/>
    <property type="project" value="InterPro"/>
</dbReference>
<comment type="caution">
    <text evidence="3">The sequence shown here is derived from an EMBL/GenBank/DDBJ whole genome shotgun (WGS) entry which is preliminary data.</text>
</comment>
<organism evidence="3 4">
    <name type="scientific">Pristionchus fissidentatus</name>
    <dbReference type="NCBI Taxonomy" id="1538716"/>
    <lineage>
        <taxon>Eukaryota</taxon>
        <taxon>Metazoa</taxon>
        <taxon>Ecdysozoa</taxon>
        <taxon>Nematoda</taxon>
        <taxon>Chromadorea</taxon>
        <taxon>Rhabditida</taxon>
        <taxon>Rhabditina</taxon>
        <taxon>Diplogasteromorpha</taxon>
        <taxon>Diplogasteroidea</taxon>
        <taxon>Neodiplogasteridae</taxon>
        <taxon>Pristionchus</taxon>
    </lineage>
</organism>
<proteinExistence type="predicted"/>
<dbReference type="AlphaFoldDB" id="A0AAV5W1B3"/>
<dbReference type="InterPro" id="IPR040008">
    <property type="entry name" value="Ribosomal_mL46"/>
</dbReference>
<keyword evidence="4" id="KW-1185">Reference proteome</keyword>
<dbReference type="GO" id="GO:0005762">
    <property type="term" value="C:mitochondrial large ribosomal subunit"/>
    <property type="evidence" value="ECO:0007669"/>
    <property type="project" value="TreeGrafter"/>
</dbReference>
<dbReference type="PANTHER" id="PTHR13124">
    <property type="entry name" value="39S RIBOSOMAL PROTEIN L46, MITOCHONDRIAL PRECURSOR-RELATED"/>
    <property type="match status" value="1"/>
</dbReference>
<evidence type="ECO:0000259" key="2">
    <source>
        <dbReference type="Pfam" id="PF11788"/>
    </source>
</evidence>
<dbReference type="Proteomes" id="UP001432322">
    <property type="component" value="Unassembled WGS sequence"/>
</dbReference>
<feature type="domain" description="Large ribosomal subunit protein mL46 N-terminal" evidence="2">
    <location>
        <begin position="5"/>
        <end position="95"/>
    </location>
</feature>
<evidence type="ECO:0000313" key="4">
    <source>
        <dbReference type="Proteomes" id="UP001432322"/>
    </source>
</evidence>
<protein>
    <recommendedName>
        <fullName evidence="1">39S ribosomal protein L46, mitochondrial</fullName>
    </recommendedName>
</protein>
<dbReference type="PANTHER" id="PTHR13124:SF12">
    <property type="entry name" value="LARGE RIBOSOMAL SUBUNIT PROTEIN ML46"/>
    <property type="match status" value="1"/>
</dbReference>
<name>A0AAV5W1B3_9BILA</name>
<gene>
    <name evidence="3" type="ORF">PFISCL1PPCAC_15219</name>
</gene>
<dbReference type="Pfam" id="PF11788">
    <property type="entry name" value="MRP-L46"/>
    <property type="match status" value="1"/>
</dbReference>
<dbReference type="SUPFAM" id="SSF55811">
    <property type="entry name" value="Nudix"/>
    <property type="match status" value="1"/>
</dbReference>
<sequence>MAAKWDVMVSLLLTRRPTIAPPMTALEQNFQRLSLKREDDKSLLSDFELKSKKDELLEARRARLLEEGKDLSELEGELGETNAMRIDDWTKRETTLTQALGLSSPSPSPPSSSPSSLSRLLDRRLTLLVQHRFGRDSYASPWILPQMANRKGESLAETADRCLSSLLPGLTGVSFHNAPFAVHTQRYPKGLRQSMKTDAIGAKLFFYSADITVPKSGEITLNKDEIASHSWLTREEIVVAMAGRPDYKKKITASIVE</sequence>
<dbReference type="Gene3D" id="3.90.79.10">
    <property type="entry name" value="Nucleoside Triphosphate Pyrophosphohydrolase"/>
    <property type="match status" value="1"/>
</dbReference>
<dbReference type="InterPro" id="IPR021757">
    <property type="entry name" value="Ribosomal_mL46_N"/>
</dbReference>